<evidence type="ECO:0000313" key="5">
    <source>
        <dbReference type="EMBL" id="NYS93806.1"/>
    </source>
</evidence>
<dbReference type="PROSITE" id="PS01117">
    <property type="entry name" value="HTH_MARR_1"/>
    <property type="match status" value="1"/>
</dbReference>
<dbReference type="GO" id="GO:0003700">
    <property type="term" value="F:DNA-binding transcription factor activity"/>
    <property type="evidence" value="ECO:0007669"/>
    <property type="project" value="InterPro"/>
</dbReference>
<evidence type="ECO:0000313" key="6">
    <source>
        <dbReference type="Proteomes" id="UP000561011"/>
    </source>
</evidence>
<proteinExistence type="predicted"/>
<dbReference type="GO" id="GO:0003677">
    <property type="term" value="F:DNA binding"/>
    <property type="evidence" value="ECO:0007669"/>
    <property type="project" value="UniProtKB-KW"/>
</dbReference>
<keyword evidence="2" id="KW-0238">DNA-binding</keyword>
<dbReference type="InterPro" id="IPR036388">
    <property type="entry name" value="WH-like_DNA-bd_sf"/>
</dbReference>
<dbReference type="AlphaFoldDB" id="A0A853ET19"/>
<dbReference type="SUPFAM" id="SSF46785">
    <property type="entry name" value="Winged helix' DNA-binding domain"/>
    <property type="match status" value="1"/>
</dbReference>
<dbReference type="InterPro" id="IPR036390">
    <property type="entry name" value="WH_DNA-bd_sf"/>
</dbReference>
<evidence type="ECO:0000259" key="4">
    <source>
        <dbReference type="PROSITE" id="PS50995"/>
    </source>
</evidence>
<dbReference type="InterPro" id="IPR023187">
    <property type="entry name" value="Tscrpt_reg_MarR-type_CS"/>
</dbReference>
<dbReference type="Pfam" id="PF12802">
    <property type="entry name" value="MarR_2"/>
    <property type="match status" value="1"/>
</dbReference>
<sequence length="162" mass="17515">MDFTEQVVAQWAEQRPDLDVSPVLVVGRVMRIAAALTAASDTNLAPEGLTRGEFDLLTALRRAGRALRPSEITTVTRASAAAITKRLDRLADEGLVERTGTERDRRVVLVTLTSAGVDTVDRLFPRQLERDAGVLAGLDADEIAVLEGLLARMLRTVEAPAL</sequence>
<evidence type="ECO:0000256" key="3">
    <source>
        <dbReference type="ARBA" id="ARBA00023163"/>
    </source>
</evidence>
<name>A0A853ET19_9MICO</name>
<dbReference type="PRINTS" id="PR00598">
    <property type="entry name" value="HTHMARR"/>
</dbReference>
<reference evidence="5 6" key="1">
    <citation type="submission" date="2020-07" db="EMBL/GenBank/DDBJ databases">
        <title>MOT database genomes.</title>
        <authorList>
            <person name="Joseph S."/>
            <person name="Aduse-Opoku J."/>
            <person name="Hashim A."/>
            <person name="Wade W."/>
            <person name="Curtis M."/>
        </authorList>
    </citation>
    <scope>NUCLEOTIDE SEQUENCE [LARGE SCALE GENOMIC DNA]</scope>
    <source>
        <strain evidence="5 6">DSM 100099</strain>
    </source>
</reference>
<keyword evidence="6" id="KW-1185">Reference proteome</keyword>
<accession>A0A853ET19</accession>
<dbReference type="Gene3D" id="1.10.10.10">
    <property type="entry name" value="Winged helix-like DNA-binding domain superfamily/Winged helix DNA-binding domain"/>
    <property type="match status" value="1"/>
</dbReference>
<keyword evidence="1" id="KW-0805">Transcription regulation</keyword>
<dbReference type="Proteomes" id="UP000561011">
    <property type="component" value="Unassembled WGS sequence"/>
</dbReference>
<dbReference type="PANTHER" id="PTHR42756:SF1">
    <property type="entry name" value="TRANSCRIPTIONAL REPRESSOR OF EMRAB OPERON"/>
    <property type="match status" value="1"/>
</dbReference>
<dbReference type="InterPro" id="IPR000835">
    <property type="entry name" value="HTH_MarR-typ"/>
</dbReference>
<dbReference type="SMART" id="SM00347">
    <property type="entry name" value="HTH_MARR"/>
    <property type="match status" value="1"/>
</dbReference>
<evidence type="ECO:0000256" key="1">
    <source>
        <dbReference type="ARBA" id="ARBA00023015"/>
    </source>
</evidence>
<protein>
    <submittedName>
        <fullName evidence="5">MarR family transcriptional regulator</fullName>
    </submittedName>
</protein>
<feature type="domain" description="HTH marR-type" evidence="4">
    <location>
        <begin position="22"/>
        <end position="155"/>
    </location>
</feature>
<dbReference type="PROSITE" id="PS50995">
    <property type="entry name" value="HTH_MARR_2"/>
    <property type="match status" value="1"/>
</dbReference>
<dbReference type="RefSeq" id="WP_179913360.1">
    <property type="nucleotide sequence ID" value="NZ_JACBYE010000020.1"/>
</dbReference>
<gene>
    <name evidence="5" type="ORF">HZZ10_09765</name>
</gene>
<comment type="caution">
    <text evidence="5">The sequence shown here is derived from an EMBL/GenBank/DDBJ whole genome shotgun (WGS) entry which is preliminary data.</text>
</comment>
<dbReference type="PANTHER" id="PTHR42756">
    <property type="entry name" value="TRANSCRIPTIONAL REGULATOR, MARR"/>
    <property type="match status" value="1"/>
</dbReference>
<keyword evidence="3" id="KW-0804">Transcription</keyword>
<organism evidence="5 6">
    <name type="scientific">Sanguibacter inulinus</name>
    <dbReference type="NCBI Taxonomy" id="60922"/>
    <lineage>
        <taxon>Bacteria</taxon>
        <taxon>Bacillati</taxon>
        <taxon>Actinomycetota</taxon>
        <taxon>Actinomycetes</taxon>
        <taxon>Micrococcales</taxon>
        <taxon>Sanguibacteraceae</taxon>
        <taxon>Sanguibacter</taxon>
    </lineage>
</organism>
<dbReference type="EMBL" id="JACBYE010000020">
    <property type="protein sequence ID" value="NYS93806.1"/>
    <property type="molecule type" value="Genomic_DNA"/>
</dbReference>
<evidence type="ECO:0000256" key="2">
    <source>
        <dbReference type="ARBA" id="ARBA00023125"/>
    </source>
</evidence>